<evidence type="ECO:0000256" key="1">
    <source>
        <dbReference type="ARBA" id="ARBA00022737"/>
    </source>
</evidence>
<organism evidence="3 4">
    <name type="scientific">Cynara cardunculus var. scolymus</name>
    <name type="common">Globe artichoke</name>
    <name type="synonym">Cynara scolymus</name>
    <dbReference type="NCBI Taxonomy" id="59895"/>
    <lineage>
        <taxon>Eukaryota</taxon>
        <taxon>Viridiplantae</taxon>
        <taxon>Streptophyta</taxon>
        <taxon>Embryophyta</taxon>
        <taxon>Tracheophyta</taxon>
        <taxon>Spermatophyta</taxon>
        <taxon>Magnoliopsida</taxon>
        <taxon>eudicotyledons</taxon>
        <taxon>Gunneridae</taxon>
        <taxon>Pentapetalae</taxon>
        <taxon>asterids</taxon>
        <taxon>campanulids</taxon>
        <taxon>Asterales</taxon>
        <taxon>Asteraceae</taxon>
        <taxon>Carduoideae</taxon>
        <taxon>Cardueae</taxon>
        <taxon>Carduinae</taxon>
        <taxon>Cynara</taxon>
    </lineage>
</organism>
<protein>
    <submittedName>
        <fullName evidence="3">Pentatricopeptide repeat-containing protein</fullName>
    </submittedName>
</protein>
<name>A0A103XJV8_CYNCS</name>
<keyword evidence="4" id="KW-1185">Reference proteome</keyword>
<dbReference type="NCBIfam" id="TIGR00756">
    <property type="entry name" value="PPR"/>
    <property type="match status" value="1"/>
</dbReference>
<keyword evidence="1" id="KW-0677">Repeat</keyword>
<reference evidence="3 4" key="1">
    <citation type="journal article" date="2016" name="Sci. Rep.">
        <title>The genome sequence of the outbreeding globe artichoke constructed de novo incorporating a phase-aware low-pass sequencing strategy of F1 progeny.</title>
        <authorList>
            <person name="Scaglione D."/>
            <person name="Reyes-Chin-Wo S."/>
            <person name="Acquadro A."/>
            <person name="Froenicke L."/>
            <person name="Portis E."/>
            <person name="Beitel C."/>
            <person name="Tirone M."/>
            <person name="Mauro R."/>
            <person name="Lo Monaco A."/>
            <person name="Mauromicale G."/>
            <person name="Faccioli P."/>
            <person name="Cattivelli L."/>
            <person name="Rieseberg L."/>
            <person name="Michelmore R."/>
            <person name="Lanteri S."/>
        </authorList>
    </citation>
    <scope>NUCLEOTIDE SEQUENCE [LARGE SCALE GENOMIC DNA]</scope>
    <source>
        <strain evidence="3">2C</strain>
    </source>
</reference>
<dbReference type="Proteomes" id="UP000243975">
    <property type="component" value="Unassembled WGS sequence"/>
</dbReference>
<evidence type="ECO:0000313" key="3">
    <source>
        <dbReference type="EMBL" id="KVH92072.1"/>
    </source>
</evidence>
<evidence type="ECO:0000313" key="4">
    <source>
        <dbReference type="Proteomes" id="UP000243975"/>
    </source>
</evidence>
<dbReference type="Gene3D" id="1.25.40.10">
    <property type="entry name" value="Tetratricopeptide repeat domain"/>
    <property type="match status" value="2"/>
</dbReference>
<dbReference type="InterPro" id="IPR011990">
    <property type="entry name" value="TPR-like_helical_dom_sf"/>
</dbReference>
<comment type="caution">
    <text evidence="3">The sequence shown here is derived from an EMBL/GenBank/DDBJ whole genome shotgun (WGS) entry which is preliminary data.</text>
</comment>
<dbReference type="AlphaFoldDB" id="A0A103XJV8"/>
<dbReference type="PANTHER" id="PTHR47926:SF392">
    <property type="entry name" value="PENTATRICOPEPTIDE REPEAT-CONTAINING PROTEIN"/>
    <property type="match status" value="1"/>
</dbReference>
<dbReference type="GO" id="GO:0003723">
    <property type="term" value="F:RNA binding"/>
    <property type="evidence" value="ECO:0007669"/>
    <property type="project" value="InterPro"/>
</dbReference>
<evidence type="ECO:0000256" key="2">
    <source>
        <dbReference type="PROSITE-ProRule" id="PRU00708"/>
    </source>
</evidence>
<dbReference type="PANTHER" id="PTHR47926">
    <property type="entry name" value="PENTATRICOPEPTIDE REPEAT-CONTAINING PROTEIN"/>
    <property type="match status" value="1"/>
</dbReference>
<dbReference type="EMBL" id="LEKV01004862">
    <property type="protein sequence ID" value="KVH92072.1"/>
    <property type="molecule type" value="Genomic_DNA"/>
</dbReference>
<sequence>MAMEALILFGEMRRHGTQEDASTIAIVLSAMHAHACKFGVTRDLVVASVLVDTYAKCGRPDSACEFFPELNTYDTILLNSMINVYCTCGIIQDAIQVIQSIPSKSLISWNSMISGLSKNGYPTEALACFGEFNTKGFHIDRFSLASVISTCATISSLELGKQLYAKAIVIDLESGKVVSTALVDFYCKCR</sequence>
<dbReference type="Pfam" id="PF01535">
    <property type="entry name" value="PPR"/>
    <property type="match status" value="3"/>
</dbReference>
<gene>
    <name evidence="3" type="ORF">Ccrd_005899</name>
</gene>
<dbReference type="Gramene" id="KVH92072">
    <property type="protein sequence ID" value="KVH92072"/>
    <property type="gene ID" value="Ccrd_005899"/>
</dbReference>
<feature type="repeat" description="PPR" evidence="2">
    <location>
        <begin position="105"/>
        <end position="139"/>
    </location>
</feature>
<accession>A0A103XJV8</accession>
<dbReference type="InterPro" id="IPR002885">
    <property type="entry name" value="PPR_rpt"/>
</dbReference>
<dbReference type="InterPro" id="IPR046960">
    <property type="entry name" value="PPR_At4g14850-like_plant"/>
</dbReference>
<dbReference type="PROSITE" id="PS51375">
    <property type="entry name" value="PPR"/>
    <property type="match status" value="1"/>
</dbReference>
<dbReference type="OMA" id="CMNDRNT"/>
<dbReference type="GO" id="GO:0009451">
    <property type="term" value="P:RNA modification"/>
    <property type="evidence" value="ECO:0007669"/>
    <property type="project" value="InterPro"/>
</dbReference>
<proteinExistence type="predicted"/>